<proteinExistence type="predicted"/>
<keyword evidence="2" id="KW-1185">Reference proteome</keyword>
<evidence type="ECO:0000313" key="2">
    <source>
        <dbReference type="Proteomes" id="UP000494116"/>
    </source>
</evidence>
<dbReference type="EMBL" id="CADIJS010000006">
    <property type="protein sequence ID" value="CAB3738088.1"/>
    <property type="molecule type" value="Genomic_DNA"/>
</dbReference>
<evidence type="ECO:0000313" key="1">
    <source>
        <dbReference type="EMBL" id="CAB3738088.1"/>
    </source>
</evidence>
<comment type="caution">
    <text evidence="1">The sequence shown here is derived from an EMBL/GenBank/DDBJ whole genome shotgun (WGS) entry which is preliminary data.</text>
</comment>
<sequence length="135" mass="14709">MISVGAVYHGPELQGCEVNQAIMAASKILKGFRGGLESISTPWVNAVFVVSGSLAQVDFQGLEYGKYSKENKGVVVKVAVPKKVIDGGDLRKFIIDSLHGANAMAFEFFRQKGEEFPLRDAENLVAKVEEEFQEG</sequence>
<organism evidence="1 2">
    <name type="scientific">Achromobacter piechaudii</name>
    <dbReference type="NCBI Taxonomy" id="72556"/>
    <lineage>
        <taxon>Bacteria</taxon>
        <taxon>Pseudomonadati</taxon>
        <taxon>Pseudomonadota</taxon>
        <taxon>Betaproteobacteria</taxon>
        <taxon>Burkholderiales</taxon>
        <taxon>Alcaligenaceae</taxon>
        <taxon>Achromobacter</taxon>
    </lineage>
</organism>
<reference evidence="1 2" key="1">
    <citation type="submission" date="2020-04" db="EMBL/GenBank/DDBJ databases">
        <authorList>
            <person name="De Canck E."/>
        </authorList>
    </citation>
    <scope>NUCLEOTIDE SEQUENCE [LARGE SCALE GENOMIC DNA]</scope>
    <source>
        <strain evidence="1 2">LMG 1873</strain>
    </source>
</reference>
<accession>A0ABM8L523</accession>
<dbReference type="Proteomes" id="UP000494116">
    <property type="component" value="Unassembled WGS sequence"/>
</dbReference>
<gene>
    <name evidence="1" type="ORF">LMG1873_05454</name>
</gene>
<name>A0ABM8L523_9BURK</name>
<protein>
    <submittedName>
        <fullName evidence="1">Uncharacterized protein</fullName>
    </submittedName>
</protein>